<dbReference type="PANTHER" id="PTHR13448:SF14">
    <property type="entry name" value="F26K24.17 PROTEIN"/>
    <property type="match status" value="1"/>
</dbReference>
<organism evidence="2 3">
    <name type="scientific">Morella rubra</name>
    <name type="common">Chinese bayberry</name>
    <dbReference type="NCBI Taxonomy" id="262757"/>
    <lineage>
        <taxon>Eukaryota</taxon>
        <taxon>Viridiplantae</taxon>
        <taxon>Streptophyta</taxon>
        <taxon>Embryophyta</taxon>
        <taxon>Tracheophyta</taxon>
        <taxon>Spermatophyta</taxon>
        <taxon>Magnoliopsida</taxon>
        <taxon>eudicotyledons</taxon>
        <taxon>Gunneridae</taxon>
        <taxon>Pentapetalae</taxon>
        <taxon>rosids</taxon>
        <taxon>fabids</taxon>
        <taxon>Fagales</taxon>
        <taxon>Myricaceae</taxon>
        <taxon>Morella</taxon>
    </lineage>
</organism>
<dbReference type="Pfam" id="PF10151">
    <property type="entry name" value="TMEM214"/>
    <property type="match status" value="1"/>
</dbReference>
<dbReference type="InterPro" id="IPR019308">
    <property type="entry name" value="TMEM214"/>
</dbReference>
<evidence type="ECO:0000313" key="3">
    <source>
        <dbReference type="Proteomes" id="UP000516437"/>
    </source>
</evidence>
<dbReference type="GO" id="GO:0005783">
    <property type="term" value="C:endoplasmic reticulum"/>
    <property type="evidence" value="ECO:0007669"/>
    <property type="project" value="TreeGrafter"/>
</dbReference>
<accession>A0A6A1V0A9</accession>
<dbReference type="EMBL" id="RXIC02000025">
    <property type="protein sequence ID" value="KAB1205766.1"/>
    <property type="molecule type" value="Genomic_DNA"/>
</dbReference>
<protein>
    <recommendedName>
        <fullName evidence="4">Transmembrane protein 214-A</fullName>
    </recommendedName>
</protein>
<proteinExistence type="predicted"/>
<gene>
    <name evidence="2" type="ORF">CJ030_MR7G028049</name>
</gene>
<dbReference type="GO" id="GO:0005794">
    <property type="term" value="C:Golgi apparatus"/>
    <property type="evidence" value="ECO:0007669"/>
    <property type="project" value="TreeGrafter"/>
</dbReference>
<evidence type="ECO:0000313" key="2">
    <source>
        <dbReference type="EMBL" id="KAB1205766.1"/>
    </source>
</evidence>
<dbReference type="Proteomes" id="UP000516437">
    <property type="component" value="Chromosome 7"/>
</dbReference>
<feature type="region of interest" description="Disordered" evidence="1">
    <location>
        <begin position="87"/>
        <end position="131"/>
    </location>
</feature>
<feature type="compositionally biased region" description="Basic and acidic residues" evidence="1">
    <location>
        <begin position="1"/>
        <end position="17"/>
    </location>
</feature>
<feature type="compositionally biased region" description="Acidic residues" evidence="1">
    <location>
        <begin position="103"/>
        <end position="114"/>
    </location>
</feature>
<dbReference type="AlphaFoldDB" id="A0A6A1V0A9"/>
<dbReference type="PANTHER" id="PTHR13448">
    <property type="entry name" value="TRANSMEMBRANE PROTEIN 214"/>
    <property type="match status" value="1"/>
</dbReference>
<feature type="compositionally biased region" description="Polar residues" evidence="1">
    <location>
        <begin position="48"/>
        <end position="62"/>
    </location>
</feature>
<keyword evidence="3" id="KW-1185">Reference proteome</keyword>
<evidence type="ECO:0000256" key="1">
    <source>
        <dbReference type="SAM" id="MobiDB-lite"/>
    </source>
</evidence>
<evidence type="ECO:0008006" key="4">
    <source>
        <dbReference type="Google" id="ProtNLM"/>
    </source>
</evidence>
<feature type="region of interest" description="Disordered" evidence="1">
    <location>
        <begin position="1"/>
        <end position="62"/>
    </location>
</feature>
<dbReference type="OrthoDB" id="10022292at2759"/>
<sequence length="587" mass="65066">MEDKLVAFESSSKDEHAATANGHANNSDHGWQKVTYGKRQRKTKFSDAVTNASKLVPNGTVNGADNVFRSLEQQSEDRRRRILEAQQAATNGIAPARSKHLDDYEDAEDSDTDGVVENGKAEDAKKVKPKKTKKPKVTISEAASKIDADYLSAFLAEISVSFESQQDIQLMRFADYFGHAFSAVSSAQFPWVKMFRESTVAKFADIPLSHISETVYKISVDWINRRSLEALGSFVLWSLDSIFADLVTQQASAKGSRKRMSQVSSKSQVAMFVVLAMVLRRKPDVLVNLLPTLRENPKYQGQDRLPVIIWMVVQSCQGDLTVGLYAWACNLLPGVSGKSCNTQSRDLVLQLMESRILSTPKARSILINGAVRKGERLIPPSAFEILMRVTFPASSARVKATERFEAMYPILKEVALTGSRGRMKQVSQQILSFAIKMAGESAPGLSKEATDIFIWCLTQNANCFKQWDEAYEDNLEASVAALKKLSGEWKDLSVKLSPLDPLKETLKSFRNKNEKALASGTDAAHQALSKDADKYCKAILGRASRGNWCMRMSFAALSLPLLLVLLSNLESSDWNKLSTFFSSQQSS</sequence>
<comment type="caution">
    <text evidence="2">The sequence shown here is derived from an EMBL/GenBank/DDBJ whole genome shotgun (WGS) entry which is preliminary data.</text>
</comment>
<reference evidence="2 3" key="1">
    <citation type="journal article" date="2019" name="Plant Biotechnol. J.">
        <title>The red bayberry genome and genetic basis of sex determination.</title>
        <authorList>
            <person name="Jia H.M."/>
            <person name="Jia H.J."/>
            <person name="Cai Q.L."/>
            <person name="Wang Y."/>
            <person name="Zhao H.B."/>
            <person name="Yang W.F."/>
            <person name="Wang G.Y."/>
            <person name="Li Y.H."/>
            <person name="Zhan D.L."/>
            <person name="Shen Y.T."/>
            <person name="Niu Q.F."/>
            <person name="Chang L."/>
            <person name="Qiu J."/>
            <person name="Zhao L."/>
            <person name="Xie H.B."/>
            <person name="Fu W.Y."/>
            <person name="Jin J."/>
            <person name="Li X.W."/>
            <person name="Jiao Y."/>
            <person name="Zhou C.C."/>
            <person name="Tu T."/>
            <person name="Chai C.Y."/>
            <person name="Gao J.L."/>
            <person name="Fan L.J."/>
            <person name="van de Weg E."/>
            <person name="Wang J.Y."/>
            <person name="Gao Z.S."/>
        </authorList>
    </citation>
    <scope>NUCLEOTIDE SEQUENCE [LARGE SCALE GENOMIC DNA]</scope>
    <source>
        <tissue evidence="2">Leaves</tissue>
    </source>
</reference>
<name>A0A6A1V0A9_9ROSI</name>